<evidence type="ECO:0000256" key="8">
    <source>
        <dbReference type="ARBA" id="ARBA00022801"/>
    </source>
</evidence>
<dbReference type="SFLD" id="SFLDG01137">
    <property type="entry name" value="C1.6.1:_Phosphoserine_Phosphat"/>
    <property type="match status" value="1"/>
</dbReference>
<dbReference type="PATRIC" id="fig|1032488.3.peg.1850"/>
<proteinExistence type="inferred from homology"/>
<comment type="catalytic activity">
    <reaction evidence="12">
        <text>O-phospho-L-serine + H2O = L-serine + phosphate</text>
        <dbReference type="Rhea" id="RHEA:21208"/>
        <dbReference type="ChEBI" id="CHEBI:15377"/>
        <dbReference type="ChEBI" id="CHEBI:33384"/>
        <dbReference type="ChEBI" id="CHEBI:43474"/>
        <dbReference type="ChEBI" id="CHEBI:57524"/>
        <dbReference type="EC" id="3.1.3.3"/>
    </reaction>
</comment>
<dbReference type="SUPFAM" id="SSF56784">
    <property type="entry name" value="HAD-like"/>
    <property type="match status" value="1"/>
</dbReference>
<evidence type="ECO:0000313" key="15">
    <source>
        <dbReference type="EMBL" id="EGY51831.1"/>
    </source>
</evidence>
<dbReference type="STRING" id="1032488.HMPREF9371_1952"/>
<keyword evidence="6" id="KW-0028">Amino-acid biosynthesis</keyword>
<comment type="cofactor">
    <cofactor evidence="1">
        <name>Mg(2+)</name>
        <dbReference type="ChEBI" id="CHEBI:18420"/>
    </cofactor>
</comment>
<keyword evidence="10" id="KW-0718">Serine biosynthesis</keyword>
<dbReference type="SFLD" id="SFLDG01136">
    <property type="entry name" value="C1.6:_Phosphoserine_Phosphatas"/>
    <property type="match status" value="1"/>
</dbReference>
<dbReference type="HOGENOM" id="CLU_036368_4_0_4"/>
<dbReference type="FunFam" id="3.40.50.1000:FF:000236">
    <property type="entry name" value="Phosphoserine phosphatase"/>
    <property type="match status" value="1"/>
</dbReference>
<dbReference type="GO" id="GO:0000287">
    <property type="term" value="F:magnesium ion binding"/>
    <property type="evidence" value="ECO:0007669"/>
    <property type="project" value="TreeGrafter"/>
</dbReference>
<dbReference type="GO" id="GO:0006564">
    <property type="term" value="P:L-serine biosynthetic process"/>
    <property type="evidence" value="ECO:0007669"/>
    <property type="project" value="UniProtKB-KW"/>
</dbReference>
<dbReference type="UniPathway" id="UPA00135">
    <property type="reaction ID" value="UER00198"/>
</dbReference>
<evidence type="ECO:0000256" key="4">
    <source>
        <dbReference type="ARBA" id="ARBA00012640"/>
    </source>
</evidence>
<dbReference type="NCBIfam" id="TIGR00338">
    <property type="entry name" value="serB"/>
    <property type="match status" value="1"/>
</dbReference>
<dbReference type="GO" id="GO:0036424">
    <property type="term" value="F:L-phosphoserine phosphatase activity"/>
    <property type="evidence" value="ECO:0007669"/>
    <property type="project" value="InterPro"/>
</dbReference>
<accession>G4CK12</accession>
<dbReference type="SFLD" id="SFLDS00003">
    <property type="entry name" value="Haloacid_Dehalogenase"/>
    <property type="match status" value="1"/>
</dbReference>
<dbReference type="AlphaFoldDB" id="G4CK12"/>
<dbReference type="EC" id="3.1.3.3" evidence="4"/>
<evidence type="ECO:0000313" key="16">
    <source>
        <dbReference type="Proteomes" id="UP000003019"/>
    </source>
</evidence>
<evidence type="ECO:0000256" key="3">
    <source>
        <dbReference type="ARBA" id="ARBA00009184"/>
    </source>
</evidence>
<dbReference type="Proteomes" id="UP000003019">
    <property type="component" value="Unassembled WGS sequence"/>
</dbReference>
<name>G4CK12_9NEIS</name>
<dbReference type="InterPro" id="IPR050582">
    <property type="entry name" value="HAD-like_SerB"/>
</dbReference>
<evidence type="ECO:0000256" key="7">
    <source>
        <dbReference type="ARBA" id="ARBA00022723"/>
    </source>
</evidence>
<protein>
    <recommendedName>
        <fullName evidence="5">Phosphoserine phosphatase</fullName>
        <ecNumber evidence="4">3.1.3.3</ecNumber>
    </recommendedName>
    <alternativeName>
        <fullName evidence="11">O-phosphoserine phosphohydrolase</fullName>
    </alternativeName>
</protein>
<keyword evidence="16" id="KW-1185">Reference proteome</keyword>
<evidence type="ECO:0000256" key="2">
    <source>
        <dbReference type="ARBA" id="ARBA00005135"/>
    </source>
</evidence>
<comment type="pathway">
    <text evidence="2">Amino-acid biosynthesis; L-serine biosynthesis; L-serine from 3-phospho-D-glycerate: step 3/3.</text>
</comment>
<dbReference type="InterPro" id="IPR004469">
    <property type="entry name" value="PSP"/>
</dbReference>
<dbReference type="Pfam" id="PF12710">
    <property type="entry name" value="HAD"/>
    <property type="match status" value="1"/>
</dbReference>
<gene>
    <name evidence="15" type="primary">serB2</name>
    <name evidence="15" type="ORF">HMPREF9371_1952</name>
</gene>
<comment type="catalytic activity">
    <reaction evidence="13">
        <text>O-phospho-D-serine + H2O = D-serine + phosphate</text>
        <dbReference type="Rhea" id="RHEA:24873"/>
        <dbReference type="ChEBI" id="CHEBI:15377"/>
        <dbReference type="ChEBI" id="CHEBI:35247"/>
        <dbReference type="ChEBI" id="CHEBI:43474"/>
        <dbReference type="ChEBI" id="CHEBI:58680"/>
        <dbReference type="EC" id="3.1.3.3"/>
    </reaction>
</comment>
<dbReference type="InterPro" id="IPR036412">
    <property type="entry name" value="HAD-like_sf"/>
</dbReference>
<dbReference type="PANTHER" id="PTHR43344:SF2">
    <property type="entry name" value="PHOSPHOSERINE PHOSPHATASE"/>
    <property type="match status" value="1"/>
</dbReference>
<keyword evidence="7" id="KW-0479">Metal-binding</keyword>
<dbReference type="SFLD" id="SFLDF00029">
    <property type="entry name" value="phosphoserine_phosphatase"/>
    <property type="match status" value="1"/>
</dbReference>
<reference evidence="15 16" key="1">
    <citation type="submission" date="2011-05" db="EMBL/GenBank/DDBJ databases">
        <authorList>
            <person name="Muzny D."/>
            <person name="Qin X."/>
            <person name="Deng J."/>
            <person name="Jiang H."/>
            <person name="Liu Y."/>
            <person name="Qu J."/>
            <person name="Song X.-Z."/>
            <person name="Zhang L."/>
            <person name="Thornton R."/>
            <person name="Coyle M."/>
            <person name="Francisco L."/>
            <person name="Jackson L."/>
            <person name="Javaid M."/>
            <person name="Korchina V."/>
            <person name="Kovar C."/>
            <person name="Mata R."/>
            <person name="Mathew T."/>
            <person name="Ngo R."/>
            <person name="Nguyen L."/>
            <person name="Nguyen N."/>
            <person name="Okwuonu G."/>
            <person name="Ongeri F."/>
            <person name="Pham C."/>
            <person name="Simmons D."/>
            <person name="Wilczek-Boney K."/>
            <person name="Hale W."/>
            <person name="Jakkamsetti A."/>
            <person name="Pham P."/>
            <person name="Ruth R."/>
            <person name="San Lucas F."/>
            <person name="Warren J."/>
            <person name="Zhang J."/>
            <person name="Zhao Z."/>
            <person name="Zhou C."/>
            <person name="Zhu D."/>
            <person name="Lee S."/>
            <person name="Bess C."/>
            <person name="Blankenburg K."/>
            <person name="Forbes L."/>
            <person name="Fu Q."/>
            <person name="Gubbala S."/>
            <person name="Hirani K."/>
            <person name="Jayaseelan J.C."/>
            <person name="Lara F."/>
            <person name="Munidasa M."/>
            <person name="Palculict T."/>
            <person name="Patil S."/>
            <person name="Pu L.-L."/>
            <person name="Saada N."/>
            <person name="Tang L."/>
            <person name="Weissenberger G."/>
            <person name="Zhu Y."/>
            <person name="Hemphill L."/>
            <person name="Shang Y."/>
            <person name="Youmans B."/>
            <person name="Ayvaz T."/>
            <person name="Ross M."/>
            <person name="Santibanez J."/>
            <person name="Aqrawi P."/>
            <person name="Gross S."/>
            <person name="Joshi V."/>
            <person name="Fowler G."/>
            <person name="Nazareth L."/>
            <person name="Reid J."/>
            <person name="Worley K."/>
            <person name="Petrosino J."/>
            <person name="Highlander S."/>
            <person name="Gibbs R."/>
        </authorList>
    </citation>
    <scope>NUCLEOTIDE SEQUENCE [LARGE SCALE GENOMIC DNA]</scope>
    <source>
        <strain evidence="15 16">871</strain>
    </source>
</reference>
<dbReference type="PANTHER" id="PTHR43344">
    <property type="entry name" value="PHOSPHOSERINE PHOSPHATASE"/>
    <property type="match status" value="1"/>
</dbReference>
<feature type="active site" description="Proton donor" evidence="14">
    <location>
        <position position="90"/>
    </location>
</feature>
<evidence type="ECO:0000256" key="14">
    <source>
        <dbReference type="PIRSR" id="PIRSR604469-1"/>
    </source>
</evidence>
<dbReference type="InterPro" id="IPR023214">
    <property type="entry name" value="HAD_sf"/>
</dbReference>
<evidence type="ECO:0000256" key="10">
    <source>
        <dbReference type="ARBA" id="ARBA00023299"/>
    </source>
</evidence>
<evidence type="ECO:0000256" key="5">
    <source>
        <dbReference type="ARBA" id="ARBA00015196"/>
    </source>
</evidence>
<evidence type="ECO:0000256" key="9">
    <source>
        <dbReference type="ARBA" id="ARBA00022842"/>
    </source>
</evidence>
<comment type="similarity">
    <text evidence="3">Belongs to the HAD-like hydrolase superfamily. SerB family.</text>
</comment>
<sequence>MLAAFAFEQMPMTHVLVIQHPRPDTLDLSALPAGLPAPVRHRQNTLRFAVAADFRLPENAVLALQAQEADVGVLPDMAFADLGLIVSDMDSTLITIECVDEIAAGVGLKEQVAAITEQSMRGELDFEQSLRRRVALLKGLPESELQRVYDEVLQLTPGAETLLAECRAHGVKFMLVSGGFTFFTERLRQRLGFEYGFANELVSHNGRLSGELSGRLIDAQTKADLLAEYRDRLGLRREQTLAMGDGANDIPMLQAAGFGVAFRAKPKAEAAADVRIRFGGLEAVRGWFR</sequence>
<evidence type="ECO:0000256" key="13">
    <source>
        <dbReference type="ARBA" id="ARBA00048523"/>
    </source>
</evidence>
<comment type="caution">
    <text evidence="15">The sequence shown here is derived from an EMBL/GenBank/DDBJ whole genome shotgun (WGS) entry which is preliminary data.</text>
</comment>
<dbReference type="NCBIfam" id="TIGR01488">
    <property type="entry name" value="HAD-SF-IB"/>
    <property type="match status" value="1"/>
</dbReference>
<evidence type="ECO:0000256" key="11">
    <source>
        <dbReference type="ARBA" id="ARBA00031693"/>
    </source>
</evidence>
<keyword evidence="9" id="KW-0460">Magnesium</keyword>
<dbReference type="CDD" id="cd07500">
    <property type="entry name" value="HAD_PSP"/>
    <property type="match status" value="1"/>
</dbReference>
<dbReference type="GO" id="GO:0005737">
    <property type="term" value="C:cytoplasm"/>
    <property type="evidence" value="ECO:0007669"/>
    <property type="project" value="TreeGrafter"/>
</dbReference>
<evidence type="ECO:0000256" key="12">
    <source>
        <dbReference type="ARBA" id="ARBA00048138"/>
    </source>
</evidence>
<dbReference type="Gene3D" id="3.40.50.1000">
    <property type="entry name" value="HAD superfamily/HAD-like"/>
    <property type="match status" value="1"/>
</dbReference>
<organism evidence="15 16">
    <name type="scientific">Neisseria shayeganii 871</name>
    <dbReference type="NCBI Taxonomy" id="1032488"/>
    <lineage>
        <taxon>Bacteria</taxon>
        <taxon>Pseudomonadati</taxon>
        <taxon>Pseudomonadota</taxon>
        <taxon>Betaproteobacteria</taxon>
        <taxon>Neisseriales</taxon>
        <taxon>Neisseriaceae</taxon>
        <taxon>Neisseria</taxon>
    </lineage>
</organism>
<evidence type="ECO:0000256" key="1">
    <source>
        <dbReference type="ARBA" id="ARBA00001946"/>
    </source>
</evidence>
<feature type="active site" description="Nucleophile" evidence="14">
    <location>
        <position position="88"/>
    </location>
</feature>
<evidence type="ECO:0000256" key="6">
    <source>
        <dbReference type="ARBA" id="ARBA00022605"/>
    </source>
</evidence>
<dbReference type="EMBL" id="AGAY01000068">
    <property type="protein sequence ID" value="EGY51831.1"/>
    <property type="molecule type" value="Genomic_DNA"/>
</dbReference>
<keyword evidence="8 15" id="KW-0378">Hydrolase</keyword>